<gene>
    <name evidence="1" type="ORF">K1W69_07190</name>
</gene>
<sequence length="95" mass="10661">MTTHVDPQTFDLVESWLSAHGGPRRFPAGTSSDYFGVQRFLEERGYTLTQVASKFTLSSGKGRPRTLSWRDVIELVDTLRSAEGLPTFRLCHSSL</sequence>
<protein>
    <submittedName>
        <fullName evidence="1">Uncharacterized protein</fullName>
    </submittedName>
</protein>
<dbReference type="EMBL" id="JAICBX010000001">
    <property type="protein sequence ID" value="MBW8636968.1"/>
    <property type="molecule type" value="Genomic_DNA"/>
</dbReference>
<reference evidence="1" key="1">
    <citation type="submission" date="2021-08" db="EMBL/GenBank/DDBJ databases">
        <title>Hoeflea bacterium WL0058 sp. nov., isolated from the sediment.</title>
        <authorList>
            <person name="Wang L."/>
            <person name="Zhang D."/>
        </authorList>
    </citation>
    <scope>NUCLEOTIDE SEQUENCE</scope>
    <source>
        <strain evidence="1">WL0058</strain>
    </source>
</reference>
<evidence type="ECO:0000313" key="2">
    <source>
        <dbReference type="Proteomes" id="UP001196509"/>
    </source>
</evidence>
<evidence type="ECO:0000313" key="1">
    <source>
        <dbReference type="EMBL" id="MBW8636968.1"/>
    </source>
</evidence>
<dbReference type="Proteomes" id="UP001196509">
    <property type="component" value="Unassembled WGS sequence"/>
</dbReference>
<dbReference type="AlphaFoldDB" id="A0AAE3D0U2"/>
<name>A0AAE3D0U2_9HYPH</name>
<dbReference type="RefSeq" id="WP_220227607.1">
    <property type="nucleotide sequence ID" value="NZ_JAICBX010000001.1"/>
</dbReference>
<proteinExistence type="predicted"/>
<keyword evidence="2" id="KW-1185">Reference proteome</keyword>
<organism evidence="1 2">
    <name type="scientific">Flavimaribacter sediminis</name>
    <dbReference type="NCBI Taxonomy" id="2865987"/>
    <lineage>
        <taxon>Bacteria</taxon>
        <taxon>Pseudomonadati</taxon>
        <taxon>Pseudomonadota</taxon>
        <taxon>Alphaproteobacteria</taxon>
        <taxon>Hyphomicrobiales</taxon>
        <taxon>Rhizobiaceae</taxon>
        <taxon>Flavimaribacter</taxon>
    </lineage>
</organism>
<accession>A0AAE3D0U2</accession>
<comment type="caution">
    <text evidence="1">The sequence shown here is derived from an EMBL/GenBank/DDBJ whole genome shotgun (WGS) entry which is preliminary data.</text>
</comment>